<name>A0A5B7D5K3_PORTR</name>
<evidence type="ECO:0000313" key="2">
    <source>
        <dbReference type="EMBL" id="MPC15863.1"/>
    </source>
</evidence>
<proteinExistence type="predicted"/>
<feature type="region of interest" description="Disordered" evidence="1">
    <location>
        <begin position="1"/>
        <end position="24"/>
    </location>
</feature>
<sequence>MEAAGARQQKEPRGNRSREGWQEQGRRLPLCSFIDSIKVTGGGGIDPFVCTLWLINETRDKKNEDDAHKKDWTMTMGD</sequence>
<protein>
    <submittedName>
        <fullName evidence="2">Uncharacterized protein</fullName>
    </submittedName>
</protein>
<evidence type="ECO:0000313" key="3">
    <source>
        <dbReference type="Proteomes" id="UP000324222"/>
    </source>
</evidence>
<feature type="compositionally biased region" description="Basic and acidic residues" evidence="1">
    <location>
        <begin position="8"/>
        <end position="24"/>
    </location>
</feature>
<keyword evidence="3" id="KW-1185">Reference proteome</keyword>
<reference evidence="2 3" key="1">
    <citation type="submission" date="2019-05" db="EMBL/GenBank/DDBJ databases">
        <title>Another draft genome of Portunus trituberculatus and its Hox gene families provides insights of decapod evolution.</title>
        <authorList>
            <person name="Jeong J.-H."/>
            <person name="Song I."/>
            <person name="Kim S."/>
            <person name="Choi T."/>
            <person name="Kim D."/>
            <person name="Ryu S."/>
            <person name="Kim W."/>
        </authorList>
    </citation>
    <scope>NUCLEOTIDE SEQUENCE [LARGE SCALE GENOMIC DNA]</scope>
    <source>
        <tissue evidence="2">Muscle</tissue>
    </source>
</reference>
<accession>A0A5B7D5K3</accession>
<dbReference type="EMBL" id="VSRR010000460">
    <property type="protein sequence ID" value="MPC15863.1"/>
    <property type="molecule type" value="Genomic_DNA"/>
</dbReference>
<dbReference type="AlphaFoldDB" id="A0A5B7D5K3"/>
<organism evidence="2 3">
    <name type="scientific">Portunus trituberculatus</name>
    <name type="common">Swimming crab</name>
    <name type="synonym">Neptunus trituberculatus</name>
    <dbReference type="NCBI Taxonomy" id="210409"/>
    <lineage>
        <taxon>Eukaryota</taxon>
        <taxon>Metazoa</taxon>
        <taxon>Ecdysozoa</taxon>
        <taxon>Arthropoda</taxon>
        <taxon>Crustacea</taxon>
        <taxon>Multicrustacea</taxon>
        <taxon>Malacostraca</taxon>
        <taxon>Eumalacostraca</taxon>
        <taxon>Eucarida</taxon>
        <taxon>Decapoda</taxon>
        <taxon>Pleocyemata</taxon>
        <taxon>Brachyura</taxon>
        <taxon>Eubrachyura</taxon>
        <taxon>Portunoidea</taxon>
        <taxon>Portunidae</taxon>
        <taxon>Portuninae</taxon>
        <taxon>Portunus</taxon>
    </lineage>
</organism>
<comment type="caution">
    <text evidence="2">The sequence shown here is derived from an EMBL/GenBank/DDBJ whole genome shotgun (WGS) entry which is preliminary data.</text>
</comment>
<dbReference type="Proteomes" id="UP000324222">
    <property type="component" value="Unassembled WGS sequence"/>
</dbReference>
<gene>
    <name evidence="2" type="ORF">E2C01_008667</name>
</gene>
<evidence type="ECO:0000256" key="1">
    <source>
        <dbReference type="SAM" id="MobiDB-lite"/>
    </source>
</evidence>